<sequence length="35" mass="4113">MQGMKITKGRKVRRNFQIISFNKNANTSQKKEENS</sequence>
<proteinExistence type="predicted"/>
<name>A0A2P2JMS4_RHIMU</name>
<reference evidence="2" key="1">
    <citation type="submission" date="2018-02" db="EMBL/GenBank/DDBJ databases">
        <title>Rhizophora mucronata_Transcriptome.</title>
        <authorList>
            <person name="Meera S.P."/>
            <person name="Sreeshan A."/>
            <person name="Augustine A."/>
        </authorList>
    </citation>
    <scope>NUCLEOTIDE SEQUENCE</scope>
    <source>
        <tissue evidence="2">Leaf</tissue>
    </source>
</reference>
<evidence type="ECO:0000313" key="2">
    <source>
        <dbReference type="EMBL" id="MBW94766.1"/>
    </source>
</evidence>
<feature type="region of interest" description="Disordered" evidence="1">
    <location>
        <begin position="1"/>
        <end position="35"/>
    </location>
</feature>
<protein>
    <submittedName>
        <fullName evidence="2">Uncharacterized protein</fullName>
    </submittedName>
</protein>
<dbReference type="AlphaFoldDB" id="A0A2P2JMS4"/>
<organism evidence="2">
    <name type="scientific">Rhizophora mucronata</name>
    <name type="common">Asiatic mangrove</name>
    <dbReference type="NCBI Taxonomy" id="61149"/>
    <lineage>
        <taxon>Eukaryota</taxon>
        <taxon>Viridiplantae</taxon>
        <taxon>Streptophyta</taxon>
        <taxon>Embryophyta</taxon>
        <taxon>Tracheophyta</taxon>
        <taxon>Spermatophyta</taxon>
        <taxon>Magnoliopsida</taxon>
        <taxon>eudicotyledons</taxon>
        <taxon>Gunneridae</taxon>
        <taxon>Pentapetalae</taxon>
        <taxon>rosids</taxon>
        <taxon>fabids</taxon>
        <taxon>Malpighiales</taxon>
        <taxon>Rhizophoraceae</taxon>
        <taxon>Rhizophora</taxon>
    </lineage>
</organism>
<evidence type="ECO:0000256" key="1">
    <source>
        <dbReference type="SAM" id="MobiDB-lite"/>
    </source>
</evidence>
<dbReference type="EMBL" id="GGEC01014283">
    <property type="protein sequence ID" value="MBW94766.1"/>
    <property type="molecule type" value="Transcribed_RNA"/>
</dbReference>
<feature type="compositionally biased region" description="Polar residues" evidence="1">
    <location>
        <begin position="17"/>
        <end position="28"/>
    </location>
</feature>
<accession>A0A2P2JMS4</accession>